<dbReference type="PANTHER" id="PTHR30222:SF12">
    <property type="entry name" value="NORSPERMIDINE SENSOR"/>
    <property type="match status" value="1"/>
</dbReference>
<dbReference type="SUPFAM" id="SSF53850">
    <property type="entry name" value="Periplasmic binding protein-like II"/>
    <property type="match status" value="1"/>
</dbReference>
<dbReference type="GO" id="GO:0019808">
    <property type="term" value="F:polyamine binding"/>
    <property type="evidence" value="ECO:0007669"/>
    <property type="project" value="InterPro"/>
</dbReference>
<protein>
    <recommendedName>
        <fullName evidence="5">Putrescine-binding periplasmic protein</fullName>
    </recommendedName>
</protein>
<organism evidence="7 8">
    <name type="scientific">Candidatus Finniella inopinata</name>
    <dbReference type="NCBI Taxonomy" id="1696036"/>
    <lineage>
        <taxon>Bacteria</taxon>
        <taxon>Pseudomonadati</taxon>
        <taxon>Pseudomonadota</taxon>
        <taxon>Alphaproteobacteria</taxon>
        <taxon>Holosporales</taxon>
        <taxon>Candidatus Paracaedibacteraceae</taxon>
        <taxon>Candidatus Finniella</taxon>
    </lineage>
</organism>
<dbReference type="Proteomes" id="UP000293550">
    <property type="component" value="Unassembled WGS sequence"/>
</dbReference>
<comment type="function">
    <text evidence="5">Required for the activity of the bacterial periplasmic transport system of putrescine.</text>
</comment>
<gene>
    <name evidence="7" type="ORF">EQU50_00850</name>
</gene>
<comment type="subcellular location">
    <subcellularLocation>
        <location evidence="1 5">Periplasm</location>
    </subcellularLocation>
</comment>
<evidence type="ECO:0000256" key="1">
    <source>
        <dbReference type="ARBA" id="ARBA00004418"/>
    </source>
</evidence>
<dbReference type="PRINTS" id="PR00909">
    <property type="entry name" value="SPERMDNBNDNG"/>
</dbReference>
<accession>A0A4Q7DPA3</accession>
<proteinExistence type="inferred from homology"/>
<keyword evidence="3" id="KW-0732">Signal</keyword>
<dbReference type="AlphaFoldDB" id="A0A4Q7DPA3"/>
<keyword evidence="4 5" id="KW-0574">Periplasm</keyword>
<comment type="caution">
    <text evidence="7">The sequence shown here is derived from an EMBL/GenBank/DDBJ whole genome shotgun (WGS) entry which is preliminary data.</text>
</comment>
<dbReference type="RefSeq" id="WP_130153280.1">
    <property type="nucleotide sequence ID" value="NZ_SCFB01000002.1"/>
</dbReference>
<feature type="transmembrane region" description="Helical" evidence="6">
    <location>
        <begin position="7"/>
        <end position="25"/>
    </location>
</feature>
<dbReference type="PANTHER" id="PTHR30222">
    <property type="entry name" value="SPERMIDINE/PUTRESCINE-BINDING PERIPLASMIC PROTEIN"/>
    <property type="match status" value="1"/>
</dbReference>
<evidence type="ECO:0000256" key="6">
    <source>
        <dbReference type="SAM" id="Phobius"/>
    </source>
</evidence>
<dbReference type="PIRSF" id="PIRSF019574">
    <property type="entry name" value="Periplasmic_polyamine_BP"/>
    <property type="match status" value="1"/>
</dbReference>
<reference evidence="7 8" key="1">
    <citation type="submission" date="2018-10" db="EMBL/GenBank/DDBJ databases">
        <title>An updated phylogeny of the Alphaproteobacteria reveals that the parasitic Rickettsiales and Holosporales have independent origins.</title>
        <authorList>
            <person name="Munoz-Gomez S.A."/>
            <person name="Hess S."/>
            <person name="Burger G."/>
            <person name="Lang B.F."/>
            <person name="Susko E."/>
            <person name="Slamovits C.H."/>
            <person name="Roger A.J."/>
        </authorList>
    </citation>
    <scope>NUCLEOTIDE SEQUENCE [LARGE SCALE GENOMIC DNA]</scope>
    <source>
        <strain evidence="7">HOLO01</strain>
    </source>
</reference>
<evidence type="ECO:0000313" key="7">
    <source>
        <dbReference type="EMBL" id="RZI46806.1"/>
    </source>
</evidence>
<dbReference type="InterPro" id="IPR001188">
    <property type="entry name" value="Sperm_putr-bd"/>
</dbReference>
<keyword evidence="8" id="KW-1185">Reference proteome</keyword>
<keyword evidence="6" id="KW-0472">Membrane</keyword>
<evidence type="ECO:0000256" key="2">
    <source>
        <dbReference type="ARBA" id="ARBA00022448"/>
    </source>
</evidence>
<dbReference type="Pfam" id="PF13416">
    <property type="entry name" value="SBP_bac_8"/>
    <property type="match status" value="1"/>
</dbReference>
<evidence type="ECO:0000256" key="5">
    <source>
        <dbReference type="PIRNR" id="PIRNR019574"/>
    </source>
</evidence>
<evidence type="ECO:0000313" key="8">
    <source>
        <dbReference type="Proteomes" id="UP000293550"/>
    </source>
</evidence>
<dbReference type="GO" id="GO:0015846">
    <property type="term" value="P:polyamine transport"/>
    <property type="evidence" value="ECO:0007669"/>
    <property type="project" value="InterPro"/>
</dbReference>
<name>A0A4Q7DPA3_9PROT</name>
<evidence type="ECO:0000256" key="4">
    <source>
        <dbReference type="ARBA" id="ARBA00022764"/>
    </source>
</evidence>
<dbReference type="Gene3D" id="3.40.190.10">
    <property type="entry name" value="Periplasmic binding protein-like II"/>
    <property type="match status" value="2"/>
</dbReference>
<dbReference type="OrthoDB" id="9769319at2"/>
<dbReference type="GO" id="GO:0042597">
    <property type="term" value="C:periplasmic space"/>
    <property type="evidence" value="ECO:0007669"/>
    <property type="project" value="UniProtKB-SubCell"/>
</dbReference>
<dbReference type="InterPro" id="IPR006059">
    <property type="entry name" value="SBP"/>
</dbReference>
<keyword evidence="2 5" id="KW-0813">Transport</keyword>
<sequence>MFDRKNFIIKAIMLLICVAVGWVMVNRLPKSEGNVVNVYCFYGMIPHSVLRQFEKETGIKVRFDVYDNNEILEAKLLATNSGYDVVMPTSPPYVGRQIAIGVYQPLKMDLLPNLGPLQPIISEKMKMIDPGLVYTVPYFWGTVGIAYDYDKVSKLLPDVDLDSHALLFNPDNLKRLAPYGISFFEEAIDVFPAVLHYLGKNPNSDDYEDLKLVYKHLEKLRPYIRRFTSSRFINDLVMGDVCLTQAWSGEAQQAVQEAKEVGRDIRFVIPKEGAGIFIDCLAIPKGARHPRNAHAFINFLIRPDIAAQVTNDTFIPTAILKSLPLVDKKIRDNASIYPPQESMKTLDLYQLPQGEKTSLYERERNRLWTKIRLAR</sequence>
<evidence type="ECO:0000256" key="3">
    <source>
        <dbReference type="ARBA" id="ARBA00022729"/>
    </source>
</evidence>
<dbReference type="EMBL" id="SCFB01000002">
    <property type="protein sequence ID" value="RZI46806.1"/>
    <property type="molecule type" value="Genomic_DNA"/>
</dbReference>
<keyword evidence="6" id="KW-0812">Transmembrane</keyword>
<keyword evidence="6" id="KW-1133">Transmembrane helix</keyword>
<comment type="similarity">
    <text evidence="5">Belongs to the bacterial solute-binding protein PotD/PotF family.</text>
</comment>